<comment type="caution">
    <text evidence="4">The sequence shown here is derived from an EMBL/GenBank/DDBJ whole genome shotgun (WGS) entry which is preliminary data.</text>
</comment>
<keyword evidence="2" id="KW-0560">Oxidoreductase</keyword>
<organism evidence="4 5">
    <name type="scientific">Cohnella nanjingensis</name>
    <dbReference type="NCBI Taxonomy" id="1387779"/>
    <lineage>
        <taxon>Bacteria</taxon>
        <taxon>Bacillati</taxon>
        <taxon>Bacillota</taxon>
        <taxon>Bacilli</taxon>
        <taxon>Bacillales</taxon>
        <taxon>Paenibacillaceae</taxon>
        <taxon>Cohnella</taxon>
    </lineage>
</organism>
<dbReference type="AlphaFoldDB" id="A0A7X0RP98"/>
<dbReference type="GO" id="GO:0016651">
    <property type="term" value="F:oxidoreductase activity, acting on NAD(P)H"/>
    <property type="evidence" value="ECO:0007669"/>
    <property type="project" value="TreeGrafter"/>
</dbReference>
<evidence type="ECO:0000256" key="1">
    <source>
        <dbReference type="ARBA" id="ARBA00022857"/>
    </source>
</evidence>
<dbReference type="Proteomes" id="UP000547209">
    <property type="component" value="Unassembled WGS sequence"/>
</dbReference>
<gene>
    <name evidence="4" type="ORF">H7C19_09630</name>
</gene>
<keyword evidence="5" id="KW-1185">Reference proteome</keyword>
<evidence type="ECO:0000313" key="5">
    <source>
        <dbReference type="Proteomes" id="UP000547209"/>
    </source>
</evidence>
<accession>A0A7X0RP98</accession>
<dbReference type="SMART" id="SM00829">
    <property type="entry name" value="PKS_ER"/>
    <property type="match status" value="1"/>
</dbReference>
<dbReference type="InterPro" id="IPR020843">
    <property type="entry name" value="ER"/>
</dbReference>
<dbReference type="SUPFAM" id="SSF50129">
    <property type="entry name" value="GroES-like"/>
    <property type="match status" value="1"/>
</dbReference>
<keyword evidence="1" id="KW-0521">NADP</keyword>
<dbReference type="Gene3D" id="3.90.180.10">
    <property type="entry name" value="Medium-chain alcohol dehydrogenases, catalytic domain"/>
    <property type="match status" value="1"/>
</dbReference>
<protein>
    <submittedName>
        <fullName evidence="4">Alcohol dehydrogenase catalytic domain-containing protein</fullName>
    </submittedName>
</protein>
<evidence type="ECO:0000313" key="4">
    <source>
        <dbReference type="EMBL" id="MBB6670948.1"/>
    </source>
</evidence>
<dbReference type="PANTHER" id="PTHR48106:SF18">
    <property type="entry name" value="QUINONE OXIDOREDUCTASE PIG3"/>
    <property type="match status" value="1"/>
</dbReference>
<dbReference type="InterPro" id="IPR013154">
    <property type="entry name" value="ADH-like_N"/>
</dbReference>
<dbReference type="InterPro" id="IPR011032">
    <property type="entry name" value="GroES-like_sf"/>
</dbReference>
<dbReference type="Pfam" id="PF08240">
    <property type="entry name" value="ADH_N"/>
    <property type="match status" value="1"/>
</dbReference>
<dbReference type="RefSeq" id="WP_185142432.1">
    <property type="nucleotide sequence ID" value="NZ_JACJVP010000012.1"/>
</dbReference>
<dbReference type="Gene3D" id="3.40.50.720">
    <property type="entry name" value="NAD(P)-binding Rossmann-like Domain"/>
    <property type="match status" value="1"/>
</dbReference>
<evidence type="ECO:0000256" key="2">
    <source>
        <dbReference type="ARBA" id="ARBA00023002"/>
    </source>
</evidence>
<dbReference type="PANTHER" id="PTHR48106">
    <property type="entry name" value="QUINONE OXIDOREDUCTASE PIG3-RELATED"/>
    <property type="match status" value="1"/>
</dbReference>
<dbReference type="GO" id="GO:0070402">
    <property type="term" value="F:NADPH binding"/>
    <property type="evidence" value="ECO:0007669"/>
    <property type="project" value="TreeGrafter"/>
</dbReference>
<name>A0A7X0RP98_9BACL</name>
<feature type="domain" description="Enoyl reductase (ER)" evidence="3">
    <location>
        <begin position="13"/>
        <end position="185"/>
    </location>
</feature>
<dbReference type="EMBL" id="JACJVP010000012">
    <property type="protein sequence ID" value="MBB6670948.1"/>
    <property type="molecule type" value="Genomic_DNA"/>
</dbReference>
<reference evidence="4 5" key="1">
    <citation type="submission" date="2020-08" db="EMBL/GenBank/DDBJ databases">
        <title>Cohnella phylogeny.</title>
        <authorList>
            <person name="Dunlap C."/>
        </authorList>
    </citation>
    <scope>NUCLEOTIDE SEQUENCE [LARGE SCALE GENOMIC DNA]</scope>
    <source>
        <strain evidence="4 5">DSM 28246</strain>
    </source>
</reference>
<proteinExistence type="predicted"/>
<sequence>MRMSKSVVITRYGRPEVLQIVERPVPEPKLGEVLIRNLASTVSSGDVWIRSGQLALPFHKKAPKSPVTLGSEVVGVIEKTGAGVSAFRPGQLVAALTVSGGGYSEHACLDQNEIIAVPNGIEPDDATCLALNYVLAYRMLHKAAKVRKGESIVVLVDRRNGILRFCESKSTLLRQRAARLARGRFNDKKNR</sequence>
<evidence type="ECO:0000259" key="3">
    <source>
        <dbReference type="SMART" id="SM00829"/>
    </source>
</evidence>